<dbReference type="AlphaFoldDB" id="A0A326U038"/>
<keyword evidence="3" id="KW-1185">Reference proteome</keyword>
<organism evidence="2 3">
    <name type="scientific">Thermosporothrix hazakensis</name>
    <dbReference type="NCBI Taxonomy" id="644383"/>
    <lineage>
        <taxon>Bacteria</taxon>
        <taxon>Bacillati</taxon>
        <taxon>Chloroflexota</taxon>
        <taxon>Ktedonobacteria</taxon>
        <taxon>Ktedonobacterales</taxon>
        <taxon>Thermosporotrichaceae</taxon>
        <taxon>Thermosporothrix</taxon>
    </lineage>
</organism>
<keyword evidence="1" id="KW-0812">Transmembrane</keyword>
<evidence type="ECO:0000313" key="2">
    <source>
        <dbReference type="EMBL" id="PZW23522.1"/>
    </source>
</evidence>
<reference evidence="2 3" key="1">
    <citation type="submission" date="2018-06" db="EMBL/GenBank/DDBJ databases">
        <title>Genomic Encyclopedia of Archaeal and Bacterial Type Strains, Phase II (KMG-II): from individual species to whole genera.</title>
        <authorList>
            <person name="Goeker M."/>
        </authorList>
    </citation>
    <scope>NUCLEOTIDE SEQUENCE [LARGE SCALE GENOMIC DNA]</scope>
    <source>
        <strain evidence="2 3">ATCC BAA-1881</strain>
    </source>
</reference>
<keyword evidence="1" id="KW-0472">Membrane</keyword>
<dbReference type="EMBL" id="QKUF01000025">
    <property type="protein sequence ID" value="PZW23522.1"/>
    <property type="molecule type" value="Genomic_DNA"/>
</dbReference>
<evidence type="ECO:0000313" key="3">
    <source>
        <dbReference type="Proteomes" id="UP000248806"/>
    </source>
</evidence>
<evidence type="ECO:0000256" key="1">
    <source>
        <dbReference type="SAM" id="Phobius"/>
    </source>
</evidence>
<accession>A0A326U038</accession>
<proteinExistence type="predicted"/>
<sequence length="57" mass="6256">MLVHLMLKVVATALLLLTALLFCFFGIFKVRGGEPRLYLLSAAAGEVAMVILFLMTK</sequence>
<feature type="transmembrane region" description="Helical" evidence="1">
    <location>
        <begin position="6"/>
        <end position="28"/>
    </location>
</feature>
<keyword evidence="1" id="KW-1133">Transmembrane helix</keyword>
<name>A0A326U038_THEHA</name>
<comment type="caution">
    <text evidence="2">The sequence shown here is derived from an EMBL/GenBank/DDBJ whole genome shotgun (WGS) entry which is preliminary data.</text>
</comment>
<feature type="transmembrane region" description="Helical" evidence="1">
    <location>
        <begin position="37"/>
        <end position="55"/>
    </location>
</feature>
<dbReference type="Proteomes" id="UP000248806">
    <property type="component" value="Unassembled WGS sequence"/>
</dbReference>
<gene>
    <name evidence="2" type="ORF">EI42_04905</name>
</gene>
<dbReference type="RefSeq" id="WP_170142875.1">
    <property type="nucleotide sequence ID" value="NZ_BIFX01000003.1"/>
</dbReference>
<protein>
    <submittedName>
        <fullName evidence="2">Uncharacterized protein</fullName>
    </submittedName>
</protein>